<comment type="caution">
    <text evidence="8">The sequence shown here is derived from an EMBL/GenBank/DDBJ whole genome shotgun (WGS) entry which is preliminary data.</text>
</comment>
<dbReference type="SUPFAM" id="SSF48557">
    <property type="entry name" value="L-aspartase-like"/>
    <property type="match status" value="1"/>
</dbReference>
<dbReference type="CDD" id="cd01359">
    <property type="entry name" value="Argininosuccinate_lyase"/>
    <property type="match status" value="1"/>
</dbReference>
<proteinExistence type="inferred from homology"/>
<dbReference type="HAMAP" id="MF_00006">
    <property type="entry name" value="Arg_succ_lyase"/>
    <property type="match status" value="1"/>
</dbReference>
<evidence type="ECO:0000259" key="7">
    <source>
        <dbReference type="Pfam" id="PF14698"/>
    </source>
</evidence>
<dbReference type="InterPro" id="IPR008948">
    <property type="entry name" value="L-Aspartase-like"/>
</dbReference>
<dbReference type="PRINTS" id="PR00149">
    <property type="entry name" value="FUMRATELYASE"/>
</dbReference>
<evidence type="ECO:0000313" key="8">
    <source>
        <dbReference type="EMBL" id="MDJ1129987.1"/>
    </source>
</evidence>
<protein>
    <recommendedName>
        <fullName evidence="2 5">Argininosuccinate lyase</fullName>
        <shortName evidence="5">ASAL</shortName>
        <ecNumber evidence="2 5">4.3.2.1</ecNumber>
    </recommendedName>
    <alternativeName>
        <fullName evidence="5">Arginosuccinase</fullName>
    </alternativeName>
</protein>
<dbReference type="GO" id="GO:0004056">
    <property type="term" value="F:argininosuccinate lyase activity"/>
    <property type="evidence" value="ECO:0007669"/>
    <property type="project" value="UniProtKB-EC"/>
</dbReference>
<dbReference type="Gene3D" id="1.10.275.10">
    <property type="entry name" value="Fumarase/aspartase (N-terminal domain)"/>
    <property type="match status" value="1"/>
</dbReference>
<reference evidence="8" key="1">
    <citation type="submission" date="2023-05" db="EMBL/GenBank/DDBJ databases">
        <title>[olsenella] sp. nov., isolated from a pig farm feces dump.</title>
        <authorList>
            <person name="Chang Y.-H."/>
        </authorList>
    </citation>
    <scope>NUCLEOTIDE SEQUENCE</scope>
    <source>
        <strain evidence="8">YH-ols2217</strain>
    </source>
</reference>
<dbReference type="EMBL" id="JASJEX010000003">
    <property type="protein sequence ID" value="MDJ1129987.1"/>
    <property type="molecule type" value="Genomic_DNA"/>
</dbReference>
<evidence type="ECO:0000313" key="9">
    <source>
        <dbReference type="Proteomes" id="UP001431693"/>
    </source>
</evidence>
<sequence>MGENQATQQSAPLWSGRFSDTPTGELELFGASLGFDQRLWPQDIQGSIAHATMLGRQGILSAEDVDAIVGGLRGIAADAAAGAIAFDPSVDEDVHMCVERVLTERIGEAGGRLHTARSRNDQSVTDSRLFAKEQAATLYEAALDLCQAILAVSREQGDAVMPGYTHLQPAQPVLFSHHLMAYFWMFLRDTVRFKAAWEAADASPLGAAALAGTTYPLDRRYSADLLGFSHVIPNTMDAVSNRDFIIDLVYACAVCQMHLSRLCEELVDWSSAEVAFVEMDDSHATGSSIMPQKKNPDFGELVRGKTGRVYGDLVAILTVMKGLPMTYDKDLQEDKEPMFDAVDTVTGSLHALRGMVSTMTVKADRMRECAHEGYMAATDLADYLVGKGMPFRQAHGVAGRTVAYCVQAGVKLQELTLDELRAQCDLFDEDVFDWVDIDNVVARRDTYGGTGHEAVAAQMDLAVEKLAAARGALG</sequence>
<evidence type="ECO:0000256" key="2">
    <source>
        <dbReference type="ARBA" id="ARBA00012338"/>
    </source>
</evidence>
<dbReference type="Proteomes" id="UP001431693">
    <property type="component" value="Unassembled WGS sequence"/>
</dbReference>
<keyword evidence="5" id="KW-0028">Amino-acid biosynthesis</keyword>
<comment type="pathway">
    <text evidence="1 5">Amino-acid biosynthesis; L-arginine biosynthesis; L-arginine from L-ornithine and carbamoyl phosphate: step 3/3.</text>
</comment>
<name>A0ABT6ZM85_9ACTN</name>
<organism evidence="8 9">
    <name type="scientific">Kribbibacterium absianum</name>
    <dbReference type="NCBI Taxonomy" id="3044210"/>
    <lineage>
        <taxon>Bacteria</taxon>
        <taxon>Bacillati</taxon>
        <taxon>Actinomycetota</taxon>
        <taxon>Coriobacteriia</taxon>
        <taxon>Coriobacteriales</taxon>
        <taxon>Kribbibacteriaceae</taxon>
        <taxon>Kribbibacterium</taxon>
    </lineage>
</organism>
<dbReference type="PANTHER" id="PTHR43814">
    <property type="entry name" value="ARGININOSUCCINATE LYASE"/>
    <property type="match status" value="1"/>
</dbReference>
<feature type="domain" description="Fumarate lyase N-terminal" evidence="6">
    <location>
        <begin position="17"/>
        <end position="311"/>
    </location>
</feature>
<evidence type="ECO:0000256" key="3">
    <source>
        <dbReference type="ARBA" id="ARBA00022571"/>
    </source>
</evidence>
<dbReference type="InterPro" id="IPR000362">
    <property type="entry name" value="Fumarate_lyase_fam"/>
</dbReference>
<dbReference type="EC" id="4.3.2.1" evidence="2 5"/>
<accession>A0ABT6ZM85</accession>
<comment type="subcellular location">
    <subcellularLocation>
        <location evidence="5">Cytoplasm</location>
    </subcellularLocation>
</comment>
<dbReference type="PRINTS" id="PR00145">
    <property type="entry name" value="ARGSUCLYASE"/>
</dbReference>
<dbReference type="InterPro" id="IPR024083">
    <property type="entry name" value="Fumarase/histidase_N"/>
</dbReference>
<dbReference type="NCBIfam" id="TIGR00838">
    <property type="entry name" value="argH"/>
    <property type="match status" value="1"/>
</dbReference>
<dbReference type="InterPro" id="IPR029419">
    <property type="entry name" value="Arg_succ_lyase_C"/>
</dbReference>
<feature type="domain" description="Argininosuccinate lyase C-terminal" evidence="7">
    <location>
        <begin position="374"/>
        <end position="442"/>
    </location>
</feature>
<gene>
    <name evidence="5 8" type="primary">argH</name>
    <name evidence="8" type="ORF">QJ043_07835</name>
</gene>
<keyword evidence="4 5" id="KW-0456">Lyase</keyword>
<keyword evidence="9" id="KW-1185">Reference proteome</keyword>
<dbReference type="InterPro" id="IPR020557">
    <property type="entry name" value="Fumarate_lyase_CS"/>
</dbReference>
<dbReference type="PANTHER" id="PTHR43814:SF1">
    <property type="entry name" value="ARGININOSUCCINATE LYASE"/>
    <property type="match status" value="1"/>
</dbReference>
<evidence type="ECO:0000256" key="4">
    <source>
        <dbReference type="ARBA" id="ARBA00023239"/>
    </source>
</evidence>
<evidence type="ECO:0000256" key="1">
    <source>
        <dbReference type="ARBA" id="ARBA00004941"/>
    </source>
</evidence>
<dbReference type="InterPro" id="IPR009049">
    <property type="entry name" value="Argininosuccinate_lyase"/>
</dbReference>
<keyword evidence="3 5" id="KW-0055">Arginine biosynthesis</keyword>
<dbReference type="Pfam" id="PF14698">
    <property type="entry name" value="ASL_C2"/>
    <property type="match status" value="1"/>
</dbReference>
<dbReference type="Pfam" id="PF00206">
    <property type="entry name" value="Lyase_1"/>
    <property type="match status" value="1"/>
</dbReference>
<dbReference type="RefSeq" id="WP_283713113.1">
    <property type="nucleotide sequence ID" value="NZ_JASJEW010000002.1"/>
</dbReference>
<comment type="similarity">
    <text evidence="5">Belongs to the lyase 1 family. Argininosuccinate lyase subfamily.</text>
</comment>
<dbReference type="Gene3D" id="1.20.200.10">
    <property type="entry name" value="Fumarase/aspartase (Central domain)"/>
    <property type="match status" value="1"/>
</dbReference>
<dbReference type="Gene3D" id="1.10.40.30">
    <property type="entry name" value="Fumarase/aspartase (C-terminal domain)"/>
    <property type="match status" value="1"/>
</dbReference>
<dbReference type="PROSITE" id="PS00163">
    <property type="entry name" value="FUMARATE_LYASES"/>
    <property type="match status" value="1"/>
</dbReference>
<comment type="catalytic activity">
    <reaction evidence="5">
        <text>2-(N(omega)-L-arginino)succinate = fumarate + L-arginine</text>
        <dbReference type="Rhea" id="RHEA:24020"/>
        <dbReference type="ChEBI" id="CHEBI:29806"/>
        <dbReference type="ChEBI" id="CHEBI:32682"/>
        <dbReference type="ChEBI" id="CHEBI:57472"/>
        <dbReference type="EC" id="4.3.2.1"/>
    </reaction>
</comment>
<evidence type="ECO:0000256" key="5">
    <source>
        <dbReference type="HAMAP-Rule" id="MF_00006"/>
    </source>
</evidence>
<evidence type="ECO:0000259" key="6">
    <source>
        <dbReference type="Pfam" id="PF00206"/>
    </source>
</evidence>
<keyword evidence="5" id="KW-0963">Cytoplasm</keyword>
<dbReference type="InterPro" id="IPR022761">
    <property type="entry name" value="Fumarate_lyase_N"/>
</dbReference>